<dbReference type="PROSITE" id="PS51471">
    <property type="entry name" value="FE2OG_OXY"/>
    <property type="match status" value="1"/>
</dbReference>
<dbReference type="PANTHER" id="PTHR47990">
    <property type="entry name" value="2-OXOGLUTARATE (2OG) AND FE(II)-DEPENDENT OXYGENASE SUPERFAMILY PROTEIN-RELATED"/>
    <property type="match status" value="1"/>
</dbReference>
<accession>A0A250XFR5</accession>
<sequence>MNRGGRAWRGFFPVGEELTSGRPDMKEGLYFGTELPACHPLVEAGIPLHGPNLFPDNMPELKESVLQYIEAMNKLGHSLMGAVAASLGLPQTYFQEKYMRPEPLSLFRIFNYPKDLLASIDGEERWGVGEHTDYGVLTILRQDSCGGLQVKNRSNAWIEAPPVHGSFVINIGDMLEKMTSGLYRSTPHRVKNTASKDRLSFPFFFDPNFSAVIQPVALPPMLAGSIHRGDEGYTRWDGSSVEDFKGTYGEYIIRKVFKVFPDLAKEANIDETISAMAAAVAELNARNAIACK</sequence>
<dbReference type="SUPFAM" id="SSF51197">
    <property type="entry name" value="Clavaminate synthase-like"/>
    <property type="match status" value="1"/>
</dbReference>
<keyword evidence="1" id="KW-0479">Metal-binding</keyword>
<evidence type="ECO:0000259" key="2">
    <source>
        <dbReference type="PROSITE" id="PS51471"/>
    </source>
</evidence>
<comment type="caution">
    <text evidence="3">The sequence shown here is derived from an EMBL/GenBank/DDBJ whole genome shotgun (WGS) entry which is preliminary data.</text>
</comment>
<proteinExistence type="inferred from homology"/>
<dbReference type="EMBL" id="BEGY01000070">
    <property type="protein sequence ID" value="GAX81752.1"/>
    <property type="molecule type" value="Genomic_DNA"/>
</dbReference>
<reference evidence="3 4" key="1">
    <citation type="submission" date="2017-08" db="EMBL/GenBank/DDBJ databases">
        <title>Acidophilic green algal genome provides insights into adaptation to an acidic environment.</title>
        <authorList>
            <person name="Hirooka S."/>
            <person name="Hirose Y."/>
            <person name="Kanesaki Y."/>
            <person name="Higuchi S."/>
            <person name="Fujiwara T."/>
            <person name="Onuma R."/>
            <person name="Era A."/>
            <person name="Ohbayashi R."/>
            <person name="Uzuka A."/>
            <person name="Nozaki H."/>
            <person name="Yoshikawa H."/>
            <person name="Miyagishima S.Y."/>
        </authorList>
    </citation>
    <scope>NUCLEOTIDE SEQUENCE [LARGE SCALE GENOMIC DNA]</scope>
    <source>
        <strain evidence="3 4">NIES-2499</strain>
    </source>
</reference>
<dbReference type="InterPro" id="IPR050231">
    <property type="entry name" value="Iron_ascorbate_oxido_reductase"/>
</dbReference>
<name>A0A250XFR5_9CHLO</name>
<dbReference type="STRING" id="1157962.A0A250XFR5"/>
<dbReference type="PRINTS" id="PR00682">
    <property type="entry name" value="IPNSYNTHASE"/>
</dbReference>
<dbReference type="Pfam" id="PF03171">
    <property type="entry name" value="2OG-FeII_Oxy"/>
    <property type="match status" value="1"/>
</dbReference>
<dbReference type="AlphaFoldDB" id="A0A250XFR5"/>
<evidence type="ECO:0000313" key="4">
    <source>
        <dbReference type="Proteomes" id="UP000232323"/>
    </source>
</evidence>
<dbReference type="Gene3D" id="2.60.120.330">
    <property type="entry name" value="B-lactam Antibiotic, Isopenicillin N Synthase, Chain"/>
    <property type="match status" value="1"/>
</dbReference>
<dbReference type="InterPro" id="IPR027443">
    <property type="entry name" value="IPNS-like_sf"/>
</dbReference>
<comment type="similarity">
    <text evidence="1">Belongs to the iron/ascorbate-dependent oxidoreductase family.</text>
</comment>
<keyword evidence="1" id="KW-0408">Iron</keyword>
<evidence type="ECO:0000313" key="3">
    <source>
        <dbReference type="EMBL" id="GAX81752.1"/>
    </source>
</evidence>
<dbReference type="GO" id="GO:0046872">
    <property type="term" value="F:metal ion binding"/>
    <property type="evidence" value="ECO:0007669"/>
    <property type="project" value="UniProtKB-KW"/>
</dbReference>
<dbReference type="Proteomes" id="UP000232323">
    <property type="component" value="Unassembled WGS sequence"/>
</dbReference>
<protein>
    <recommendedName>
        <fullName evidence="2">Fe2OG dioxygenase domain-containing protein</fullName>
    </recommendedName>
</protein>
<gene>
    <name evidence="3" type="ORF">CEUSTIGMA_g9180.t1</name>
</gene>
<keyword evidence="4" id="KW-1185">Reference proteome</keyword>
<evidence type="ECO:0000256" key="1">
    <source>
        <dbReference type="RuleBase" id="RU003682"/>
    </source>
</evidence>
<feature type="domain" description="Fe2OG dioxygenase" evidence="2">
    <location>
        <begin position="102"/>
        <end position="207"/>
    </location>
</feature>
<dbReference type="OrthoDB" id="288590at2759"/>
<keyword evidence="1" id="KW-0560">Oxidoreductase</keyword>
<dbReference type="InterPro" id="IPR005123">
    <property type="entry name" value="Oxoglu/Fe-dep_dioxygenase_dom"/>
</dbReference>
<dbReference type="GO" id="GO:0016491">
    <property type="term" value="F:oxidoreductase activity"/>
    <property type="evidence" value="ECO:0007669"/>
    <property type="project" value="UniProtKB-KW"/>
</dbReference>
<organism evidence="3 4">
    <name type="scientific">Chlamydomonas eustigma</name>
    <dbReference type="NCBI Taxonomy" id="1157962"/>
    <lineage>
        <taxon>Eukaryota</taxon>
        <taxon>Viridiplantae</taxon>
        <taxon>Chlorophyta</taxon>
        <taxon>core chlorophytes</taxon>
        <taxon>Chlorophyceae</taxon>
        <taxon>CS clade</taxon>
        <taxon>Chlamydomonadales</taxon>
        <taxon>Chlamydomonadaceae</taxon>
        <taxon>Chlamydomonas</taxon>
    </lineage>
</organism>
<dbReference type="InterPro" id="IPR044861">
    <property type="entry name" value="IPNS-like_FE2OG_OXY"/>
</dbReference>